<dbReference type="PANTHER" id="PTHR43236:SF2">
    <property type="entry name" value="BLL0069 PROTEIN"/>
    <property type="match status" value="1"/>
</dbReference>
<dbReference type="EMBL" id="LO017727">
    <property type="protein sequence ID" value="CRH07369.1"/>
    <property type="molecule type" value="Genomic_DNA"/>
</dbReference>
<dbReference type="Pfam" id="PF06114">
    <property type="entry name" value="Peptidase_M78"/>
    <property type="match status" value="1"/>
</dbReference>
<dbReference type="AlphaFoldDB" id="A0A1S7LMG9"/>
<dbReference type="Gene3D" id="1.10.10.2910">
    <property type="match status" value="1"/>
</dbReference>
<reference evidence="2" key="1">
    <citation type="submission" date="2015-04" db="EMBL/GenBank/DDBJ databases">
        <authorList>
            <person name="Syromyatnikov M.Y."/>
            <person name="Popov V.N."/>
        </authorList>
    </citation>
    <scope>NUCLEOTIDE SEQUENCE</scope>
    <source>
        <strain evidence="2">MO-1</strain>
    </source>
</reference>
<organism evidence="2">
    <name type="scientific">Magnetococcus massalia (strain MO-1)</name>
    <dbReference type="NCBI Taxonomy" id="451514"/>
    <lineage>
        <taxon>Bacteria</taxon>
        <taxon>Pseudomonadati</taxon>
        <taxon>Pseudomonadota</taxon>
        <taxon>Magnetococcia</taxon>
        <taxon>Magnetococcales</taxon>
        <taxon>Magnetococcaceae</taxon>
        <taxon>Magnetococcus</taxon>
    </lineage>
</organism>
<accession>A0A1S7LMG9</accession>
<name>A0A1S7LMG9_MAGMO</name>
<dbReference type="PANTHER" id="PTHR43236">
    <property type="entry name" value="ANTITOXIN HIGA1"/>
    <property type="match status" value="1"/>
</dbReference>
<dbReference type="InterPro" id="IPR010359">
    <property type="entry name" value="IrrE_HExxH"/>
</dbReference>
<feature type="domain" description="IrrE N-terminal-like" evidence="1">
    <location>
        <begin position="71"/>
        <end position="170"/>
    </location>
</feature>
<evidence type="ECO:0000259" key="1">
    <source>
        <dbReference type="Pfam" id="PF06114"/>
    </source>
</evidence>
<sequence length="180" mass="20021">MTAVSATLVPLSASKAEVHEIAAQAVKAFQYEPGNDLEPIVESLGGKIRYEDPAYMAETDDGSIVIEAASKFTITLSRETSKVRDRFTIAHELGHLILHYLPYYQGQEKPPSAKALRAGSGKLEWQANWFAAAFLMSEDAFQQAYRDRNEDLWAIADHFKVSLHAATIRAKELGLETHGW</sequence>
<evidence type="ECO:0000313" key="2">
    <source>
        <dbReference type="EMBL" id="CRH07369.1"/>
    </source>
</evidence>
<proteinExistence type="predicted"/>
<protein>
    <recommendedName>
        <fullName evidence="1">IrrE N-terminal-like domain-containing protein</fullName>
    </recommendedName>
</protein>
<dbReference type="InterPro" id="IPR052345">
    <property type="entry name" value="Rad_response_metalloprotease"/>
</dbReference>
<gene>
    <name evidence="2" type="ORF">MAGMO_3229</name>
</gene>